<organism evidence="1 2">
    <name type="scientific">Pisolithus tinctorius Marx 270</name>
    <dbReference type="NCBI Taxonomy" id="870435"/>
    <lineage>
        <taxon>Eukaryota</taxon>
        <taxon>Fungi</taxon>
        <taxon>Dikarya</taxon>
        <taxon>Basidiomycota</taxon>
        <taxon>Agaricomycotina</taxon>
        <taxon>Agaricomycetes</taxon>
        <taxon>Agaricomycetidae</taxon>
        <taxon>Boletales</taxon>
        <taxon>Sclerodermatineae</taxon>
        <taxon>Pisolithaceae</taxon>
        <taxon>Pisolithus</taxon>
    </lineage>
</organism>
<dbReference type="AlphaFoldDB" id="A0A0C3IM29"/>
<dbReference type="Proteomes" id="UP000054217">
    <property type="component" value="Unassembled WGS sequence"/>
</dbReference>
<accession>A0A0C3IM29</accession>
<proteinExistence type="predicted"/>
<name>A0A0C3IM29_PISTI</name>
<dbReference type="HOGENOM" id="CLU_2886795_0_0_1"/>
<dbReference type="InParanoid" id="A0A0C3IM29"/>
<evidence type="ECO:0000313" key="2">
    <source>
        <dbReference type="Proteomes" id="UP000054217"/>
    </source>
</evidence>
<reference evidence="1 2" key="1">
    <citation type="submission" date="2014-04" db="EMBL/GenBank/DDBJ databases">
        <authorList>
            <consortium name="DOE Joint Genome Institute"/>
            <person name="Kuo A."/>
            <person name="Kohler A."/>
            <person name="Costa M.D."/>
            <person name="Nagy L.G."/>
            <person name="Floudas D."/>
            <person name="Copeland A."/>
            <person name="Barry K.W."/>
            <person name="Cichocki N."/>
            <person name="Veneault-Fourrey C."/>
            <person name="LaButti K."/>
            <person name="Lindquist E.A."/>
            <person name="Lipzen A."/>
            <person name="Lundell T."/>
            <person name="Morin E."/>
            <person name="Murat C."/>
            <person name="Sun H."/>
            <person name="Tunlid A."/>
            <person name="Henrissat B."/>
            <person name="Grigoriev I.V."/>
            <person name="Hibbett D.S."/>
            <person name="Martin F."/>
            <person name="Nordberg H.P."/>
            <person name="Cantor M.N."/>
            <person name="Hua S.X."/>
        </authorList>
    </citation>
    <scope>NUCLEOTIDE SEQUENCE [LARGE SCALE GENOMIC DNA]</scope>
    <source>
        <strain evidence="1 2">Marx 270</strain>
    </source>
</reference>
<protein>
    <submittedName>
        <fullName evidence="1">Uncharacterized protein</fullName>
    </submittedName>
</protein>
<sequence length="63" mass="6689">MGTAAEPQSCTRAIDILPTPSVQRTPQLCGNGGNAQGHRHILLAANRLHCYAATIDNLASDNY</sequence>
<evidence type="ECO:0000313" key="1">
    <source>
        <dbReference type="EMBL" id="KIN98012.1"/>
    </source>
</evidence>
<dbReference type="EMBL" id="KN832020">
    <property type="protein sequence ID" value="KIN98012.1"/>
    <property type="molecule type" value="Genomic_DNA"/>
</dbReference>
<reference evidence="2" key="2">
    <citation type="submission" date="2015-01" db="EMBL/GenBank/DDBJ databases">
        <title>Evolutionary Origins and Diversification of the Mycorrhizal Mutualists.</title>
        <authorList>
            <consortium name="DOE Joint Genome Institute"/>
            <consortium name="Mycorrhizal Genomics Consortium"/>
            <person name="Kohler A."/>
            <person name="Kuo A."/>
            <person name="Nagy L.G."/>
            <person name="Floudas D."/>
            <person name="Copeland A."/>
            <person name="Barry K.W."/>
            <person name="Cichocki N."/>
            <person name="Veneault-Fourrey C."/>
            <person name="LaButti K."/>
            <person name="Lindquist E.A."/>
            <person name="Lipzen A."/>
            <person name="Lundell T."/>
            <person name="Morin E."/>
            <person name="Murat C."/>
            <person name="Riley R."/>
            <person name="Ohm R."/>
            <person name="Sun H."/>
            <person name="Tunlid A."/>
            <person name="Henrissat B."/>
            <person name="Grigoriev I.V."/>
            <person name="Hibbett D.S."/>
            <person name="Martin F."/>
        </authorList>
    </citation>
    <scope>NUCLEOTIDE SEQUENCE [LARGE SCALE GENOMIC DNA]</scope>
    <source>
        <strain evidence="2">Marx 270</strain>
    </source>
</reference>
<gene>
    <name evidence="1" type="ORF">M404DRAFT_1005718</name>
</gene>
<keyword evidence="2" id="KW-1185">Reference proteome</keyword>